<gene>
    <name evidence="4" type="ORF">GJ743_14510</name>
</gene>
<keyword evidence="1" id="KW-0175">Coiled coil</keyword>
<dbReference type="PANTHER" id="PTHR30121:SF6">
    <property type="entry name" value="SLR6007 PROTEIN"/>
    <property type="match status" value="1"/>
</dbReference>
<feature type="compositionally biased region" description="Low complexity" evidence="2">
    <location>
        <begin position="38"/>
        <end position="85"/>
    </location>
</feature>
<comment type="caution">
    <text evidence="4">The sequence shown here is derived from an EMBL/GenBank/DDBJ whole genome shotgun (WGS) entry which is preliminary data.</text>
</comment>
<evidence type="ECO:0000256" key="2">
    <source>
        <dbReference type="SAM" id="MobiDB-lite"/>
    </source>
</evidence>
<dbReference type="InterPro" id="IPR033186">
    <property type="entry name" value="HerA_C"/>
</dbReference>
<organism evidence="4 5">
    <name type="scientific">Agromyces bracchium</name>
    <dbReference type="NCBI Taxonomy" id="88376"/>
    <lineage>
        <taxon>Bacteria</taxon>
        <taxon>Bacillati</taxon>
        <taxon>Actinomycetota</taxon>
        <taxon>Actinomycetes</taxon>
        <taxon>Micrococcales</taxon>
        <taxon>Microbacteriaceae</taxon>
        <taxon>Agromyces</taxon>
    </lineage>
</organism>
<keyword evidence="5" id="KW-1185">Reference proteome</keyword>
<dbReference type="EMBL" id="WMLB01000033">
    <property type="protein sequence ID" value="MTH69582.1"/>
    <property type="molecule type" value="Genomic_DNA"/>
</dbReference>
<dbReference type="Pfam" id="PF05872">
    <property type="entry name" value="HerA_C"/>
    <property type="match status" value="1"/>
</dbReference>
<name>A0A6I3MBS9_9MICO</name>
<dbReference type="InterPro" id="IPR003593">
    <property type="entry name" value="AAA+_ATPase"/>
</dbReference>
<dbReference type="AlphaFoldDB" id="A0A6I3MBS9"/>
<feature type="domain" description="AAA+ ATPase" evidence="3">
    <location>
        <begin position="192"/>
        <end position="500"/>
    </location>
</feature>
<dbReference type="Gene3D" id="3.40.50.300">
    <property type="entry name" value="P-loop containing nucleotide triphosphate hydrolases"/>
    <property type="match status" value="2"/>
</dbReference>
<dbReference type="RefSeq" id="WP_155052615.1">
    <property type="nucleotide sequence ID" value="NZ_BAAAIB010000002.1"/>
</dbReference>
<dbReference type="SUPFAM" id="SSF52540">
    <property type="entry name" value="P-loop containing nucleoside triphosphate hydrolases"/>
    <property type="match status" value="1"/>
</dbReference>
<dbReference type="OrthoDB" id="9758751at2"/>
<feature type="coiled-coil region" evidence="1">
    <location>
        <begin position="604"/>
        <end position="633"/>
    </location>
</feature>
<feature type="compositionally biased region" description="Low complexity" evidence="2">
    <location>
        <begin position="646"/>
        <end position="659"/>
    </location>
</feature>
<accession>A0A6I3MBS9</accession>
<sequence length="688" mass="70932">MSDDAVKRAQEAAEAAAAAAAALQEQAAEAIRKAEEAAALAKAAAAAATDATSATRTADAATAPESKDTTGAATAPSTTGAATTPESKDTTGAATAASTKDAPTVPESKDIAEASFDSGTNATEPPVPAPAAADPTAPAASAPPAADGPLDAAEVDRIRAGYAFEGPALEMGALVNGEAMPDVPVRIPLAMTNRHGLVAGATGTGKTRTLQVLAEQLAAAGVAVFAADIKGDLSGVATPGTSSEKLLKRTDGIGQAWEAASFPTEFFSLGGVGRGVPIRATISGFGPLLLSKVLGLNETQESSLGLVFHYANKNGLALLDLDDLRAVLAYLVSDEGKGELEGLGGLSKATVGVILRELIAFADQGADVFFGEPEIDTAEFLRTAADGRGVISLLEVPGVADKPALYSTFLMWLLADLYGGLPEVGDLDQPKLVFFFDEAHLLFRDASKEFLAQVVQTVRLIRSKGVGVFFVTQTPKDVPGDVLAQLGSRVQHQLRAFTPDDAKALRATVSTYPNSGYDLEETLTVLGTGEAIVTVMNEKGAPSPVAWTRLRAPQASMSPSADAAIDAAVAASPLTAKYGTAIDRESAHELLTKRMADAAAAADAAEAAEAKVKADAEYAKMQAKIEADQAKAEKKAQAEYDRLIKQTSSSSRSRTPQRSALEEVLGSKTTQKVITQVLTGLFGMAKRK</sequence>
<proteinExistence type="predicted"/>
<dbReference type="InterPro" id="IPR027417">
    <property type="entry name" value="P-loop_NTPase"/>
</dbReference>
<dbReference type="PANTHER" id="PTHR30121">
    <property type="entry name" value="UNCHARACTERIZED PROTEIN YJGR-RELATED"/>
    <property type="match status" value="1"/>
</dbReference>
<evidence type="ECO:0000256" key="1">
    <source>
        <dbReference type="SAM" id="Coils"/>
    </source>
</evidence>
<dbReference type="SMART" id="SM00382">
    <property type="entry name" value="AAA"/>
    <property type="match status" value="1"/>
</dbReference>
<dbReference type="Proteomes" id="UP000433071">
    <property type="component" value="Unassembled WGS sequence"/>
</dbReference>
<protein>
    <submittedName>
        <fullName evidence="4">DUF853 family protein</fullName>
    </submittedName>
</protein>
<reference evidence="4 5" key="1">
    <citation type="submission" date="2019-11" db="EMBL/GenBank/DDBJ databases">
        <title>Agromyces kandeliae sp. nov., isolated from mangrove soil.</title>
        <authorList>
            <person name="Wang R."/>
        </authorList>
    </citation>
    <scope>NUCLEOTIDE SEQUENCE [LARGE SCALE GENOMIC DNA]</scope>
    <source>
        <strain evidence="4 5">JCM 11433</strain>
    </source>
</reference>
<evidence type="ECO:0000313" key="5">
    <source>
        <dbReference type="Proteomes" id="UP000433071"/>
    </source>
</evidence>
<evidence type="ECO:0000313" key="4">
    <source>
        <dbReference type="EMBL" id="MTH69582.1"/>
    </source>
</evidence>
<dbReference type="InterPro" id="IPR051162">
    <property type="entry name" value="T4SS_component"/>
</dbReference>
<feature type="region of interest" description="Disordered" evidence="2">
    <location>
        <begin position="38"/>
        <end position="149"/>
    </location>
</feature>
<feature type="region of interest" description="Disordered" evidence="2">
    <location>
        <begin position="644"/>
        <end position="665"/>
    </location>
</feature>
<evidence type="ECO:0000259" key="3">
    <source>
        <dbReference type="SMART" id="SM00382"/>
    </source>
</evidence>
<feature type="compositionally biased region" description="Low complexity" evidence="2">
    <location>
        <begin position="130"/>
        <end position="149"/>
    </location>
</feature>